<keyword evidence="3" id="KW-0479">Metal-binding</keyword>
<gene>
    <name evidence="7" type="ORF">BC938DRAFT_484152</name>
</gene>
<evidence type="ECO:0000256" key="2">
    <source>
        <dbReference type="ARBA" id="ARBA00008072"/>
    </source>
</evidence>
<comment type="caution">
    <text evidence="7">The sequence shown here is derived from an EMBL/GenBank/DDBJ whole genome shotgun (WGS) entry which is preliminary data.</text>
</comment>
<sequence>PYLGRSQSRGNSFIPRIHFPYLVSIKKTNPPLSPKISIHTTMSTDSRNYAILLTKKDNLQIVEIPMPTEVQLQTKAMGICDSDVHMWKHGQISIFEVKNPVILGHESMGVVTKLGKGIKTLKVGDRVAIEPGIPCSACEQCLGSRYNMCPDLVFKSTPAYHGVLANYHSP</sequence>
<name>A0A433QAJ8_9FUNG</name>
<feature type="non-terminal residue" evidence="7">
    <location>
        <position position="1"/>
    </location>
</feature>
<evidence type="ECO:0000256" key="4">
    <source>
        <dbReference type="ARBA" id="ARBA00022833"/>
    </source>
</evidence>
<dbReference type="PANTHER" id="PTHR43161">
    <property type="entry name" value="SORBITOL DEHYDROGENASE"/>
    <property type="match status" value="1"/>
</dbReference>
<protein>
    <submittedName>
        <fullName evidence="7">Chaperonin 10-like protein</fullName>
    </submittedName>
</protein>
<dbReference type="GO" id="GO:0008270">
    <property type="term" value="F:zinc ion binding"/>
    <property type="evidence" value="ECO:0007669"/>
    <property type="project" value="InterPro"/>
</dbReference>
<evidence type="ECO:0000259" key="6">
    <source>
        <dbReference type="Pfam" id="PF08240"/>
    </source>
</evidence>
<evidence type="ECO:0000256" key="5">
    <source>
        <dbReference type="ARBA" id="ARBA00023002"/>
    </source>
</evidence>
<organism evidence="7 8">
    <name type="scientific">Jimgerdemannia flammicorona</name>
    <dbReference type="NCBI Taxonomy" id="994334"/>
    <lineage>
        <taxon>Eukaryota</taxon>
        <taxon>Fungi</taxon>
        <taxon>Fungi incertae sedis</taxon>
        <taxon>Mucoromycota</taxon>
        <taxon>Mucoromycotina</taxon>
        <taxon>Endogonomycetes</taxon>
        <taxon>Endogonales</taxon>
        <taxon>Endogonaceae</taxon>
        <taxon>Jimgerdemannia</taxon>
    </lineage>
</organism>
<feature type="domain" description="Alcohol dehydrogenase-like N-terminal" evidence="6">
    <location>
        <begin position="67"/>
        <end position="167"/>
    </location>
</feature>
<evidence type="ECO:0000256" key="1">
    <source>
        <dbReference type="ARBA" id="ARBA00001947"/>
    </source>
</evidence>
<dbReference type="Proteomes" id="UP000274822">
    <property type="component" value="Unassembled WGS sequence"/>
</dbReference>
<reference evidence="7 8" key="1">
    <citation type="journal article" date="2018" name="New Phytol.">
        <title>Phylogenomics of Endogonaceae and evolution of mycorrhizas within Mucoromycota.</title>
        <authorList>
            <person name="Chang Y."/>
            <person name="Desiro A."/>
            <person name="Na H."/>
            <person name="Sandor L."/>
            <person name="Lipzen A."/>
            <person name="Clum A."/>
            <person name="Barry K."/>
            <person name="Grigoriev I.V."/>
            <person name="Martin F.M."/>
            <person name="Stajich J.E."/>
            <person name="Smith M.E."/>
            <person name="Bonito G."/>
            <person name="Spatafora J.W."/>
        </authorList>
    </citation>
    <scope>NUCLEOTIDE SEQUENCE [LARGE SCALE GENOMIC DNA]</scope>
    <source>
        <strain evidence="7 8">AD002</strain>
    </source>
</reference>
<keyword evidence="4" id="KW-0862">Zinc</keyword>
<dbReference type="InterPro" id="IPR013154">
    <property type="entry name" value="ADH-like_N"/>
</dbReference>
<dbReference type="InterPro" id="IPR011032">
    <property type="entry name" value="GroES-like_sf"/>
</dbReference>
<keyword evidence="5" id="KW-0560">Oxidoreductase</keyword>
<dbReference type="PROSITE" id="PS00059">
    <property type="entry name" value="ADH_ZINC"/>
    <property type="match status" value="1"/>
</dbReference>
<comment type="cofactor">
    <cofactor evidence="1">
        <name>Zn(2+)</name>
        <dbReference type="ChEBI" id="CHEBI:29105"/>
    </cofactor>
</comment>
<evidence type="ECO:0000256" key="3">
    <source>
        <dbReference type="ARBA" id="ARBA00022723"/>
    </source>
</evidence>
<accession>A0A433QAJ8</accession>
<evidence type="ECO:0000313" key="8">
    <source>
        <dbReference type="Proteomes" id="UP000274822"/>
    </source>
</evidence>
<keyword evidence="8" id="KW-1185">Reference proteome</keyword>
<dbReference type="SUPFAM" id="SSF50129">
    <property type="entry name" value="GroES-like"/>
    <property type="match status" value="1"/>
</dbReference>
<proteinExistence type="inferred from homology"/>
<dbReference type="GO" id="GO:0003939">
    <property type="term" value="F:L-iditol 2-dehydrogenase (NAD+) activity"/>
    <property type="evidence" value="ECO:0007669"/>
    <property type="project" value="TreeGrafter"/>
</dbReference>
<dbReference type="EMBL" id="RBNJ01009725">
    <property type="protein sequence ID" value="RUS26759.1"/>
    <property type="molecule type" value="Genomic_DNA"/>
</dbReference>
<comment type="similarity">
    <text evidence="2">Belongs to the zinc-containing alcohol dehydrogenase family.</text>
</comment>
<dbReference type="PANTHER" id="PTHR43161:SF12">
    <property type="entry name" value="L-ARABINITOL 4-DEHYDROGENASE"/>
    <property type="match status" value="1"/>
</dbReference>
<evidence type="ECO:0000313" key="7">
    <source>
        <dbReference type="EMBL" id="RUS26759.1"/>
    </source>
</evidence>
<dbReference type="InterPro" id="IPR002328">
    <property type="entry name" value="ADH_Zn_CS"/>
</dbReference>
<dbReference type="AlphaFoldDB" id="A0A433QAJ8"/>
<dbReference type="Pfam" id="PF08240">
    <property type="entry name" value="ADH_N"/>
    <property type="match status" value="1"/>
</dbReference>
<dbReference type="Gene3D" id="3.90.180.10">
    <property type="entry name" value="Medium-chain alcohol dehydrogenases, catalytic domain"/>
    <property type="match status" value="1"/>
</dbReference>
<dbReference type="GO" id="GO:0006062">
    <property type="term" value="P:sorbitol catabolic process"/>
    <property type="evidence" value="ECO:0007669"/>
    <property type="project" value="TreeGrafter"/>
</dbReference>